<dbReference type="SUPFAM" id="SSF82171">
    <property type="entry name" value="DPP6 N-terminal domain-like"/>
    <property type="match status" value="1"/>
</dbReference>
<sequence>MKRFFITIVLSVITVAGVMAQYYHTPFGHNRIQYKRFDWYYYSTNNFEVYYYPGGQEYAKEALTYLEKEFTELTDILGYAPYTKTKIFIYNSVQDLQQSNIGIGGDVFTIGGKTDFVKLQVELAYPGQAYLFKKDIIHNLAKILINDMMFGGSLAEIFQNSYLLSLPEWFIGGAARYLAHGWSQDMDDYVRDYLARNNINKLVKIQNEEAEIVGQSIWNYIALKYGKSNISNILNLTRIIRNEENSISSTLGISFKQFLSEWKNYYLMQQQEIAENYREAGDEHIVAGYRNKDIVLSHVKINAQGDKVAYTYHKNGRYKVNMIELPEGKEKTIVSGGYLINDQEVDYHLPLIDWQDNDHLGVLLYKRGNLFLNTYNVNTGEKFQKPLTRFRQVESFSFNDNGKLAIISGDVSGSNDLFLISMRRNALKRITTDLYDDVDPVFIPGTAAIVFSSNRKSDSVKVRNVDLENIDENYNLYLYDLDTTTHSFARITNTYSIDRKPIAKNQNEVFYLSDQKGITNLYRYSFSDSTFVQVSNYEFSILDYDLTFGNDKLTFLMLDRGRPKVYVESPFDFGNRIFTPQTARQRLHQARFLASRLPRKQPEPEPVVEVEEVKIDTLPEKELSYLDSLISPDGFAFEEVTDAPQQSDAEEGFIDTDNYVFEEEQEQGNSSRQPSASRSYRPESFFSNYRKFERESRVIGPQAYEPRFSFNNLITSFAFDPIRGFSILLETEINDILDNHRLNGGVLTNTNLRSGHLYGEYQYLKHLMDFHVRFDRNAYIIDANTTFMRGNTQEDLLIQKYTLNQIEVGASLPLTNTFRFELSPFYASTEFNNLQWEAVINNPNSSTPLAKDSKVRYSGLRAAMVLDNTIEKGFNIYQGTRGLVEYENYLSLEGNRNFSRVNVDLRHYQKIHREFTLAGRLFYGRSMGDAKPNYMVGGMQNWLFGSFEDQGAEDPLLMSNAVDNSQILFSKFVTNLRGFDFNELYGSNALVFNAELRLPVFRYFSNGPISSAFLRNFQLISFYDVGTAWTGKAPFSRETSAFTKKYVEEGSAFSAELANFQNPWLASYGFGLRTVLLGYYLKVDVAKPIRDFEIGDTRIYLTLGLDF</sequence>
<dbReference type="EMBL" id="QREG01000007">
    <property type="protein sequence ID" value="RED99745.1"/>
    <property type="molecule type" value="Genomic_DNA"/>
</dbReference>
<gene>
    <name evidence="1" type="ORF">C7460_10727</name>
</gene>
<dbReference type="PANTHER" id="PTHR36842">
    <property type="entry name" value="PROTEIN TOLB HOMOLOG"/>
    <property type="match status" value="1"/>
</dbReference>
<protein>
    <recommendedName>
        <fullName evidence="3">WD40 repeat protein</fullName>
    </recommendedName>
</protein>
<comment type="caution">
    <text evidence="1">The sequence shown here is derived from an EMBL/GenBank/DDBJ whole genome shotgun (WGS) entry which is preliminary data.</text>
</comment>
<dbReference type="RefSeq" id="WP_115867771.1">
    <property type="nucleotide sequence ID" value="NZ_QREG01000007.1"/>
</dbReference>
<reference evidence="1 2" key="1">
    <citation type="submission" date="2018-07" db="EMBL/GenBank/DDBJ databases">
        <title>Genomic Encyclopedia of Type Strains, Phase IV (KMG-IV): sequencing the most valuable type-strain genomes for metagenomic binning, comparative biology and taxonomic classification.</title>
        <authorList>
            <person name="Goeker M."/>
        </authorList>
    </citation>
    <scope>NUCLEOTIDE SEQUENCE [LARGE SCALE GENOMIC DNA]</scope>
    <source>
        <strain evidence="1 2">DSM 4134</strain>
    </source>
</reference>
<dbReference type="PANTHER" id="PTHR36842:SF1">
    <property type="entry name" value="PROTEIN TOLB"/>
    <property type="match status" value="1"/>
</dbReference>
<evidence type="ECO:0008006" key="3">
    <source>
        <dbReference type="Google" id="ProtNLM"/>
    </source>
</evidence>
<dbReference type="OrthoDB" id="9760276at2"/>
<evidence type="ECO:0000313" key="2">
    <source>
        <dbReference type="Proteomes" id="UP000256779"/>
    </source>
</evidence>
<proteinExistence type="predicted"/>
<keyword evidence="2" id="KW-1185">Reference proteome</keyword>
<dbReference type="Gene3D" id="2.120.10.30">
    <property type="entry name" value="TolB, C-terminal domain"/>
    <property type="match status" value="1"/>
</dbReference>
<dbReference type="Proteomes" id="UP000256779">
    <property type="component" value="Unassembled WGS sequence"/>
</dbReference>
<dbReference type="AlphaFoldDB" id="A0A3D9L4L5"/>
<dbReference type="Gene3D" id="2.40.160.50">
    <property type="entry name" value="membrane protein fhac: a member of the omp85/tpsb transporter family"/>
    <property type="match status" value="1"/>
</dbReference>
<evidence type="ECO:0000313" key="1">
    <source>
        <dbReference type="EMBL" id="RED99745.1"/>
    </source>
</evidence>
<accession>A0A3D9L4L5</accession>
<organism evidence="1 2">
    <name type="scientific">Marinoscillum furvescens DSM 4134</name>
    <dbReference type="NCBI Taxonomy" id="1122208"/>
    <lineage>
        <taxon>Bacteria</taxon>
        <taxon>Pseudomonadati</taxon>
        <taxon>Bacteroidota</taxon>
        <taxon>Cytophagia</taxon>
        <taxon>Cytophagales</taxon>
        <taxon>Reichenbachiellaceae</taxon>
        <taxon>Marinoscillum</taxon>
    </lineage>
</organism>
<name>A0A3D9L4L5_MARFU</name>
<dbReference type="InterPro" id="IPR011042">
    <property type="entry name" value="6-blade_b-propeller_TolB-like"/>
</dbReference>